<accession>A0A0D2KHY9</accession>
<feature type="non-terminal residue" evidence="3">
    <location>
        <position position="1"/>
    </location>
</feature>
<gene>
    <name evidence="3" type="ORF">MNEG_12530</name>
</gene>
<name>A0A0D2KHY9_9CHLO</name>
<dbReference type="STRING" id="145388.A0A0D2KHY9"/>
<keyword evidence="4" id="KW-1185">Reference proteome</keyword>
<dbReference type="GO" id="GO:0003755">
    <property type="term" value="F:peptidyl-prolyl cis-trans isomerase activity"/>
    <property type="evidence" value="ECO:0007669"/>
    <property type="project" value="InterPro"/>
</dbReference>
<protein>
    <recommendedName>
        <fullName evidence="1">Rotamase</fullName>
    </recommendedName>
</protein>
<organism evidence="3 4">
    <name type="scientific">Monoraphidium neglectum</name>
    <dbReference type="NCBI Taxonomy" id="145388"/>
    <lineage>
        <taxon>Eukaryota</taxon>
        <taxon>Viridiplantae</taxon>
        <taxon>Chlorophyta</taxon>
        <taxon>core chlorophytes</taxon>
        <taxon>Chlorophyceae</taxon>
        <taxon>CS clade</taxon>
        <taxon>Sphaeropleales</taxon>
        <taxon>Selenastraceae</taxon>
        <taxon>Monoraphidium</taxon>
    </lineage>
</organism>
<dbReference type="KEGG" id="mng:MNEG_12530"/>
<dbReference type="InterPro" id="IPR001179">
    <property type="entry name" value="PPIase_FKBP_dom"/>
</dbReference>
<feature type="domain" description="PPIase FKBP-type" evidence="2">
    <location>
        <begin position="2"/>
        <end position="54"/>
    </location>
</feature>
<dbReference type="InterPro" id="IPR046357">
    <property type="entry name" value="PPIase_dom_sf"/>
</dbReference>
<dbReference type="EMBL" id="KK103509">
    <property type="protein sequence ID" value="KIY95433.1"/>
    <property type="molecule type" value="Genomic_DNA"/>
</dbReference>
<sequence>VLIGMSTGGRRRALVPPELGYTSSALQPQPPTFATRRQLANHSREPLLFEIQLLRVNNQK</sequence>
<dbReference type="Gene3D" id="3.10.50.40">
    <property type="match status" value="1"/>
</dbReference>
<dbReference type="AlphaFoldDB" id="A0A0D2KHY9"/>
<dbReference type="SUPFAM" id="SSF54534">
    <property type="entry name" value="FKBP-like"/>
    <property type="match status" value="1"/>
</dbReference>
<dbReference type="RefSeq" id="XP_013894453.1">
    <property type="nucleotide sequence ID" value="XM_014038999.1"/>
</dbReference>
<evidence type="ECO:0000256" key="1">
    <source>
        <dbReference type="ARBA" id="ARBA00029569"/>
    </source>
</evidence>
<reference evidence="3 4" key="1">
    <citation type="journal article" date="2013" name="BMC Genomics">
        <title>Reconstruction of the lipid metabolism for the microalga Monoraphidium neglectum from its genome sequence reveals characteristics suitable for biofuel production.</title>
        <authorList>
            <person name="Bogen C."/>
            <person name="Al-Dilaimi A."/>
            <person name="Albersmeier A."/>
            <person name="Wichmann J."/>
            <person name="Grundmann M."/>
            <person name="Rupp O."/>
            <person name="Lauersen K.J."/>
            <person name="Blifernez-Klassen O."/>
            <person name="Kalinowski J."/>
            <person name="Goesmann A."/>
            <person name="Mussgnug J.H."/>
            <person name="Kruse O."/>
        </authorList>
    </citation>
    <scope>NUCLEOTIDE SEQUENCE [LARGE SCALE GENOMIC DNA]</scope>
    <source>
        <strain evidence="3 4">SAG 48.87</strain>
    </source>
</reference>
<evidence type="ECO:0000259" key="2">
    <source>
        <dbReference type="Pfam" id="PF00254"/>
    </source>
</evidence>
<dbReference type="Pfam" id="PF00254">
    <property type="entry name" value="FKBP_C"/>
    <property type="match status" value="1"/>
</dbReference>
<dbReference type="GeneID" id="25729902"/>
<dbReference type="OrthoDB" id="1902587at2759"/>
<evidence type="ECO:0000313" key="3">
    <source>
        <dbReference type="EMBL" id="KIY95433.1"/>
    </source>
</evidence>
<dbReference type="Proteomes" id="UP000054498">
    <property type="component" value="Unassembled WGS sequence"/>
</dbReference>
<proteinExistence type="predicted"/>
<evidence type="ECO:0000313" key="4">
    <source>
        <dbReference type="Proteomes" id="UP000054498"/>
    </source>
</evidence>